<feature type="region of interest" description="Disordered" evidence="1">
    <location>
        <begin position="120"/>
        <end position="192"/>
    </location>
</feature>
<dbReference type="RefSeq" id="WP_276265578.1">
    <property type="nucleotide sequence ID" value="NZ_JARJLM010000281.1"/>
</dbReference>
<comment type="caution">
    <text evidence="3">The sequence shown here is derived from an EMBL/GenBank/DDBJ whole genome shotgun (WGS) entry which is preliminary data.</text>
</comment>
<proteinExistence type="predicted"/>
<gene>
    <name evidence="3" type="ORF">P3W85_16570</name>
</gene>
<evidence type="ECO:0000256" key="1">
    <source>
        <dbReference type="SAM" id="MobiDB-lite"/>
    </source>
</evidence>
<organism evidence="3 4">
    <name type="scientific">Cupriavidus basilensis</name>
    <dbReference type="NCBI Taxonomy" id="68895"/>
    <lineage>
        <taxon>Bacteria</taxon>
        <taxon>Pseudomonadati</taxon>
        <taxon>Pseudomonadota</taxon>
        <taxon>Betaproteobacteria</taxon>
        <taxon>Burkholderiales</taxon>
        <taxon>Burkholderiaceae</taxon>
        <taxon>Cupriavidus</taxon>
    </lineage>
</organism>
<evidence type="ECO:0000313" key="4">
    <source>
        <dbReference type="Proteomes" id="UP001216674"/>
    </source>
</evidence>
<dbReference type="EMBL" id="JARJLM010000281">
    <property type="protein sequence ID" value="MDF3834558.1"/>
    <property type="molecule type" value="Genomic_DNA"/>
</dbReference>
<feature type="transmembrane region" description="Helical" evidence="2">
    <location>
        <begin position="198"/>
        <end position="218"/>
    </location>
</feature>
<reference evidence="3 4" key="1">
    <citation type="submission" date="2023-03" db="EMBL/GenBank/DDBJ databases">
        <title>Draft assemblies of triclosan tolerant bacteria isolated from returned activated sludge.</title>
        <authorList>
            <person name="Van Hamelsveld S."/>
        </authorList>
    </citation>
    <scope>NUCLEOTIDE SEQUENCE [LARGE SCALE GENOMIC DNA]</scope>
    <source>
        <strain evidence="3 4">GW210010_S58</strain>
    </source>
</reference>
<evidence type="ECO:0000313" key="3">
    <source>
        <dbReference type="EMBL" id="MDF3834558.1"/>
    </source>
</evidence>
<accession>A0ABT6APM5</accession>
<keyword evidence="2" id="KW-1133">Transmembrane helix</keyword>
<sequence length="261" mass="28101">MLVVLVLSAFNVAQASDIDCKSARSAGSVRCEDPHGDGMRCALVTDHRPRNKHLVCDDPQLSMRYERIYAEQQRLLRTGATTDAEVSAWRIQRDACGSVRCLDSLFHQWWRWREAARIKPARPTLPPGTTVTTGTAPVSPKQAPTPSAQDRATPAQPIAMQESPQPAGPTPPASASLQTSPTSVATGQTQPKPASGAVVLPGLLTGFAALGIGTACLWKRKRDRRATPGHERRRAISAAMALIYGLLIVNALLLAFTLGLR</sequence>
<keyword evidence="4" id="KW-1185">Reference proteome</keyword>
<name>A0ABT6APM5_9BURK</name>
<feature type="compositionally biased region" description="Polar residues" evidence="1">
    <location>
        <begin position="173"/>
        <end position="192"/>
    </location>
</feature>
<keyword evidence="2" id="KW-0812">Transmembrane</keyword>
<feature type="transmembrane region" description="Helical" evidence="2">
    <location>
        <begin position="239"/>
        <end position="260"/>
    </location>
</feature>
<protein>
    <submittedName>
        <fullName evidence="3">GntR family transcriptional regulator</fullName>
    </submittedName>
</protein>
<dbReference type="Proteomes" id="UP001216674">
    <property type="component" value="Unassembled WGS sequence"/>
</dbReference>
<keyword evidence="2" id="KW-0472">Membrane</keyword>
<evidence type="ECO:0000256" key="2">
    <source>
        <dbReference type="SAM" id="Phobius"/>
    </source>
</evidence>
<feature type="compositionally biased region" description="Low complexity" evidence="1">
    <location>
        <begin position="127"/>
        <end position="140"/>
    </location>
</feature>